<accession>A0A2K8SSX3</accession>
<protein>
    <submittedName>
        <fullName evidence="1">Uncharacterized protein</fullName>
    </submittedName>
</protein>
<evidence type="ECO:0000313" key="2">
    <source>
        <dbReference type="Proteomes" id="UP000232003"/>
    </source>
</evidence>
<dbReference type="AlphaFoldDB" id="A0A2K8SSX3"/>
<proteinExistence type="predicted"/>
<name>A0A2K8SSX3_9NOSO</name>
<sequence length="44" mass="4958">MAAAWTLFAQSHSRLLDSDESWNSFFVIEDPIFILQTDGLILAS</sequence>
<organism evidence="1 2">
    <name type="scientific">Nostoc flagelliforme CCNUN1</name>
    <dbReference type="NCBI Taxonomy" id="2038116"/>
    <lineage>
        <taxon>Bacteria</taxon>
        <taxon>Bacillati</taxon>
        <taxon>Cyanobacteriota</taxon>
        <taxon>Cyanophyceae</taxon>
        <taxon>Nostocales</taxon>
        <taxon>Nostocaceae</taxon>
        <taxon>Nostoc</taxon>
    </lineage>
</organism>
<dbReference type="EMBL" id="CP024785">
    <property type="protein sequence ID" value="AUB38559.1"/>
    <property type="molecule type" value="Genomic_DNA"/>
</dbReference>
<keyword evidence="2" id="KW-1185">Reference proteome</keyword>
<dbReference type="KEGG" id="nfl:COO91_04529"/>
<evidence type="ECO:0000313" key="1">
    <source>
        <dbReference type="EMBL" id="AUB38559.1"/>
    </source>
</evidence>
<reference evidence="1 2" key="1">
    <citation type="submission" date="2017-11" db="EMBL/GenBank/DDBJ databases">
        <title>Complete genome of a free-living desiccation-tolerant cyanobacterium and its photosynthetic adaptation to extreme terrestrial habitat.</title>
        <authorList>
            <person name="Shang J."/>
        </authorList>
    </citation>
    <scope>NUCLEOTIDE SEQUENCE [LARGE SCALE GENOMIC DNA]</scope>
    <source>
        <strain evidence="1 2">CCNUN1</strain>
    </source>
</reference>
<dbReference type="Proteomes" id="UP000232003">
    <property type="component" value="Chromosome"/>
</dbReference>
<gene>
    <name evidence="1" type="ORF">COO91_04529</name>
</gene>